<feature type="transmembrane region" description="Helical" evidence="1">
    <location>
        <begin position="171"/>
        <end position="190"/>
    </location>
</feature>
<keyword evidence="1" id="KW-1133">Transmembrane helix</keyword>
<feature type="transmembrane region" description="Helical" evidence="1">
    <location>
        <begin position="30"/>
        <end position="50"/>
    </location>
</feature>
<dbReference type="Proteomes" id="UP000244655">
    <property type="component" value="Chromosome"/>
</dbReference>
<name>A0A2S1LWB6_9SPIR</name>
<dbReference type="OrthoDB" id="350600at2"/>
<feature type="transmembrane region" description="Helical" evidence="1">
    <location>
        <begin position="196"/>
        <end position="212"/>
    </location>
</feature>
<reference evidence="2 3" key="1">
    <citation type="submission" date="2018-01" db="EMBL/GenBank/DDBJ databases">
        <title>Genome sequence of Borrelia tachyglossi.</title>
        <authorList>
            <person name="Gofton A.W."/>
        </authorList>
    </citation>
    <scope>NUCLEOTIDE SEQUENCE [LARGE SCALE GENOMIC DNA]</scope>
    <source>
        <strain evidence="2 3">Bc-F10-1268</strain>
    </source>
</reference>
<evidence type="ECO:0000313" key="2">
    <source>
        <dbReference type="EMBL" id="AWG42581.1"/>
    </source>
</evidence>
<protein>
    <submittedName>
        <fullName evidence="2">Uncharacterized protein</fullName>
    </submittedName>
</protein>
<evidence type="ECO:0000256" key="1">
    <source>
        <dbReference type="SAM" id="Phobius"/>
    </source>
</evidence>
<keyword evidence="3" id="KW-1185">Reference proteome</keyword>
<sequence>MSIFLLISLPLVLKIYILTKHPTLRTINQNYIYSTIILFAITIFSSLYLAEEFILYKILEINYTTKLSLATSIFIKDQVYYYIFPLLIFTFFFTFNPNSILKKNPIFLIYFAFGVLFAKNLELIIANSKVFGTYEYIKIPLLHITELVCTAIICERGISLSIKQNINGYKIIFIPILFLEIIITLLKVLILINMQIYAVIVLIIILGTIILSKRTIGTAK</sequence>
<feature type="transmembrane region" description="Helical" evidence="1">
    <location>
        <begin position="79"/>
        <end position="95"/>
    </location>
</feature>
<evidence type="ECO:0000313" key="3">
    <source>
        <dbReference type="Proteomes" id="UP000244655"/>
    </source>
</evidence>
<proteinExistence type="predicted"/>
<organism evidence="2 3">
    <name type="scientific">Candidatus Borreliella tachyglossi</name>
    <dbReference type="NCBI Taxonomy" id="1964448"/>
    <lineage>
        <taxon>Bacteria</taxon>
        <taxon>Pseudomonadati</taxon>
        <taxon>Spirochaetota</taxon>
        <taxon>Spirochaetia</taxon>
        <taxon>Spirochaetales</taxon>
        <taxon>Borreliaceae</taxon>
        <taxon>Borreliella</taxon>
    </lineage>
</organism>
<accession>A0A2S1LWB6</accession>
<dbReference type="AlphaFoldDB" id="A0A2S1LWB6"/>
<keyword evidence="1" id="KW-0812">Transmembrane</keyword>
<feature type="transmembrane region" description="Helical" evidence="1">
    <location>
        <begin position="107"/>
        <end position="126"/>
    </location>
</feature>
<dbReference type="RefSeq" id="WP_108728980.1">
    <property type="nucleotide sequence ID" value="NZ_CP025785.1"/>
</dbReference>
<gene>
    <name evidence="2" type="ORF">CR532_00955</name>
</gene>
<keyword evidence="1" id="KW-0472">Membrane</keyword>
<dbReference type="EMBL" id="CP025785">
    <property type="protein sequence ID" value="AWG42581.1"/>
    <property type="molecule type" value="Genomic_DNA"/>
</dbReference>